<reference evidence="1" key="1">
    <citation type="submission" date="2023-10" db="EMBL/GenBank/DDBJ databases">
        <title>Genome assembly of Pristionchus species.</title>
        <authorList>
            <person name="Yoshida K."/>
            <person name="Sommer R.J."/>
        </authorList>
    </citation>
    <scope>NUCLEOTIDE SEQUENCE</scope>
    <source>
        <strain evidence="1">RS0144</strain>
    </source>
</reference>
<sequence length="89" mass="10227">MRDGRERTVMGECCHERIINEYLKAFSVTSHTDIEVISRRPFVFDGPFPSPFSINTGIQIDSLCSDVHSDREKPIIECLYFIVQFNPSS</sequence>
<organism evidence="1 2">
    <name type="scientific">Pristionchus entomophagus</name>
    <dbReference type="NCBI Taxonomy" id="358040"/>
    <lineage>
        <taxon>Eukaryota</taxon>
        <taxon>Metazoa</taxon>
        <taxon>Ecdysozoa</taxon>
        <taxon>Nematoda</taxon>
        <taxon>Chromadorea</taxon>
        <taxon>Rhabditida</taxon>
        <taxon>Rhabditina</taxon>
        <taxon>Diplogasteromorpha</taxon>
        <taxon>Diplogasteroidea</taxon>
        <taxon>Neodiplogasteridae</taxon>
        <taxon>Pristionchus</taxon>
    </lineage>
</organism>
<dbReference type="Proteomes" id="UP001432027">
    <property type="component" value="Unassembled WGS sequence"/>
</dbReference>
<accession>A0AAV5U205</accession>
<gene>
    <name evidence="1" type="ORF">PENTCL1PPCAC_23070</name>
</gene>
<protein>
    <submittedName>
        <fullName evidence="1">Uncharacterized protein</fullName>
    </submittedName>
</protein>
<dbReference type="EMBL" id="BTSX01000005">
    <property type="protein sequence ID" value="GMT00896.1"/>
    <property type="molecule type" value="Genomic_DNA"/>
</dbReference>
<comment type="caution">
    <text evidence="1">The sequence shown here is derived from an EMBL/GenBank/DDBJ whole genome shotgun (WGS) entry which is preliminary data.</text>
</comment>
<evidence type="ECO:0000313" key="2">
    <source>
        <dbReference type="Proteomes" id="UP001432027"/>
    </source>
</evidence>
<dbReference type="AlphaFoldDB" id="A0AAV5U205"/>
<name>A0AAV5U205_9BILA</name>
<keyword evidence="2" id="KW-1185">Reference proteome</keyword>
<proteinExistence type="predicted"/>
<evidence type="ECO:0000313" key="1">
    <source>
        <dbReference type="EMBL" id="GMT00896.1"/>
    </source>
</evidence>